<dbReference type="STRING" id="5098.A0A507R3T1"/>
<feature type="domain" description="Alpha/beta hydrolase fold-3" evidence="4">
    <location>
        <begin position="496"/>
        <end position="611"/>
    </location>
</feature>
<evidence type="ECO:0000313" key="5">
    <source>
        <dbReference type="EMBL" id="TQB77549.1"/>
    </source>
</evidence>
<dbReference type="InterPro" id="IPR013094">
    <property type="entry name" value="AB_hydrolase_3"/>
</dbReference>
<evidence type="ECO:0000256" key="2">
    <source>
        <dbReference type="ARBA" id="ARBA00022801"/>
    </source>
</evidence>
<evidence type="ECO:0000256" key="3">
    <source>
        <dbReference type="SAM" id="MobiDB-lite"/>
    </source>
</evidence>
<dbReference type="PANTHER" id="PTHR48081">
    <property type="entry name" value="AB HYDROLASE SUPERFAMILY PROTEIN C4A8.06C"/>
    <property type="match status" value="1"/>
</dbReference>
<dbReference type="GO" id="GO:0016787">
    <property type="term" value="F:hydrolase activity"/>
    <property type="evidence" value="ECO:0007669"/>
    <property type="project" value="UniProtKB-KW"/>
</dbReference>
<dbReference type="PANTHER" id="PTHR48081:SF19">
    <property type="entry name" value="AB HYDROLASE SUPERFAMILY PROTEIN C4A8.06C"/>
    <property type="match status" value="1"/>
</dbReference>
<dbReference type="Proteomes" id="UP000319663">
    <property type="component" value="Unassembled WGS sequence"/>
</dbReference>
<comment type="similarity">
    <text evidence="1">Belongs to the 'GDXG' lipolytic enzyme family.</text>
</comment>
<dbReference type="InterPro" id="IPR029058">
    <property type="entry name" value="AB_hydrolase_fold"/>
</dbReference>
<reference evidence="5 6" key="1">
    <citation type="submission" date="2019-06" db="EMBL/GenBank/DDBJ databases">
        <title>Wine fermentation using esterase from Monascus purpureus.</title>
        <authorList>
            <person name="Geng C."/>
            <person name="Zhang Y."/>
        </authorList>
    </citation>
    <scope>NUCLEOTIDE SEQUENCE [LARGE SCALE GENOMIC DNA]</scope>
    <source>
        <strain evidence="5">HQ1</strain>
    </source>
</reference>
<feature type="region of interest" description="Disordered" evidence="3">
    <location>
        <begin position="968"/>
        <end position="1003"/>
    </location>
</feature>
<sequence length="1003" mass="112698">MVCLNPGKLKETFVQISLLSPHDGSHKLAEVSRPDSKSPETAPATITDVKHLSSYNWMDVSAPTIAYPGSLPLWSPPKKPQKLEKDSGLIFVAQNAARHPDSPMEPLFRALYIADPSFDIHIVDFVTDRNNIRELLSFINPNLGKSRTETETVRFLEPHDFRGFGHAFEKAYTTSQLDGSAGHHRIISYRFGDMKFLVRHETDGYVDIPSQLSTRAKGPENDDLSSMLESLSLDSNIGPSYPVPIDFKLIIKEVGKVVPIESAPELKTCVFHKPIHIEEVLPQLWVSQTPNLVRAYHKGDGKKEYQVDLRKLVTVIKEIIKVVRENGSAATVKYDNLRDRLAVFTAEGRAMLPEDLYSKFDNNGGKQSQPRYVHRKSRRAKPTKRLSYDKALHVIREFLRYASKFTVEDIQAFTSKPVHVPSWIFSESVLVPEKYLSSAADMVTDQLGPKGIELIGGKEWWKWRGPMGSLRAEFIEWRKDRKERLQDGEKGRNRVMFYVHGGAYFFGSVDTHRYQLERHARSLKAQVFAPQYRLAPQFPFPCGLQDCLAAYLYLLDIYKSSEIILAGDSAGGGMVMSMLCTLRDRGLPLPAGGILISAWVDLTHSFPSVAENTALDYLPPTGFRNKPSRAWPPLSEDEMLTIRQNALKKGEASKNHPETDILGEAPSVRAKEDSLSVVIDGQQVEVKGQIQMYATNRMLTHPLVSPVMQPSLGGLPPLFFLCGGGEMLRDEQIYIAHKAANPSSYPPKDAILDVYDPTREILNKYNPTYVQLQVWEGLCHAAPTFSWTHPAKHMYKAIAQFGAWTLSRAQKLPIDILDECEGNGPDPTTPDERHSSQGQRIGKAGDPLPPFRNYMICQTVDQDCCVFPLDHSTVSPILQLPPAKVCTLNPKLVKKWLAAQAAFDQKYTKTRRRVEKEILDELVRGYDTLEGESPPPAALVARRPVPGIMPQRTTWKKGGTLLWNRLVNRHNHDRDPSKEPEKDEVISDSGQASDSESDHHPTS</sequence>
<dbReference type="InterPro" id="IPR002168">
    <property type="entry name" value="Lipase_GDXG_HIS_AS"/>
</dbReference>
<dbReference type="Pfam" id="PF07859">
    <property type="entry name" value="Abhydrolase_3"/>
    <property type="match status" value="1"/>
</dbReference>
<feature type="region of interest" description="Disordered" evidence="3">
    <location>
        <begin position="818"/>
        <end position="847"/>
    </location>
</feature>
<evidence type="ECO:0000313" key="6">
    <source>
        <dbReference type="Proteomes" id="UP000319663"/>
    </source>
</evidence>
<protein>
    <recommendedName>
        <fullName evidence="4">Alpha/beta hydrolase fold-3 domain-containing protein</fullName>
    </recommendedName>
</protein>
<evidence type="ECO:0000259" key="4">
    <source>
        <dbReference type="Pfam" id="PF07859"/>
    </source>
</evidence>
<organism evidence="5 6">
    <name type="scientific">Monascus purpureus</name>
    <name type="common">Red mold</name>
    <name type="synonym">Monascus anka</name>
    <dbReference type="NCBI Taxonomy" id="5098"/>
    <lineage>
        <taxon>Eukaryota</taxon>
        <taxon>Fungi</taxon>
        <taxon>Dikarya</taxon>
        <taxon>Ascomycota</taxon>
        <taxon>Pezizomycotina</taxon>
        <taxon>Eurotiomycetes</taxon>
        <taxon>Eurotiomycetidae</taxon>
        <taxon>Eurotiales</taxon>
        <taxon>Aspergillaceae</taxon>
        <taxon>Monascus</taxon>
    </lineage>
</organism>
<dbReference type="EMBL" id="VIFY01000001">
    <property type="protein sequence ID" value="TQB77549.1"/>
    <property type="molecule type" value="Genomic_DNA"/>
</dbReference>
<keyword evidence="6" id="KW-1185">Reference proteome</keyword>
<dbReference type="PROSITE" id="PS01173">
    <property type="entry name" value="LIPASE_GDXG_HIS"/>
    <property type="match status" value="1"/>
</dbReference>
<dbReference type="Gene3D" id="3.40.50.1820">
    <property type="entry name" value="alpha/beta hydrolase"/>
    <property type="match status" value="1"/>
</dbReference>
<feature type="compositionally biased region" description="Basic and acidic residues" evidence="3">
    <location>
        <begin position="970"/>
        <end position="985"/>
    </location>
</feature>
<gene>
    <name evidence="5" type="ORF">MPDQ_000090</name>
</gene>
<evidence type="ECO:0000256" key="1">
    <source>
        <dbReference type="ARBA" id="ARBA00010515"/>
    </source>
</evidence>
<dbReference type="SUPFAM" id="SSF53474">
    <property type="entry name" value="alpha/beta-Hydrolases"/>
    <property type="match status" value="1"/>
</dbReference>
<keyword evidence="2" id="KW-0378">Hydrolase</keyword>
<comment type="caution">
    <text evidence="5">The sequence shown here is derived from an EMBL/GenBank/DDBJ whole genome shotgun (WGS) entry which is preliminary data.</text>
</comment>
<dbReference type="InterPro" id="IPR050300">
    <property type="entry name" value="GDXG_lipolytic_enzyme"/>
</dbReference>
<name>A0A507R3T1_MONPU</name>
<dbReference type="AlphaFoldDB" id="A0A507R3T1"/>
<accession>A0A507R3T1</accession>
<proteinExistence type="inferred from homology"/>